<comment type="subunit">
    <text evidence="6">Forms a complex with DabB.</text>
</comment>
<dbReference type="Proteomes" id="UP000183454">
    <property type="component" value="Unassembled WGS sequence"/>
</dbReference>
<dbReference type="EMBL" id="FNNH01000064">
    <property type="protein sequence ID" value="SDX11696.1"/>
    <property type="molecule type" value="Genomic_DNA"/>
</dbReference>
<dbReference type="PANTHER" id="PTHR38344">
    <property type="entry name" value="UPF0753 PROTEIN AQ_863"/>
    <property type="match status" value="1"/>
</dbReference>
<evidence type="ECO:0000256" key="1">
    <source>
        <dbReference type="ARBA" id="ARBA00022448"/>
    </source>
</evidence>
<evidence type="ECO:0000256" key="6">
    <source>
        <dbReference type="HAMAP-Rule" id="MF_01871"/>
    </source>
</evidence>
<sequence>MGLAMHVSSEPLDKRGQILAALEHLDHVLPGQGPIHEFVHHNTIHGFQHMPFEKALAEFEALTGTFGYLPESRYRALYQQGRINDEDLSAAFAHNPELKAEEIVFESGNLQIRRKAIYQIAMLHNLQAISISQLNWQIEEKYALYRVQGDVSESARKRLLATTPEQSVVIKQLWEKILNTLGLELFDLHPENMLDLSEEQARDWLEKIKSNYAKTSGTMAHENMRLESGNQLDEMLEQIGDQITLRGFVKSLSGTDILFSVRPQLIRTCASAMDEGMAAWQLPERSQLGLYAAWRSTFLYDANPFLHDLPDWYQIVSMIPEDAIDCIILQLTHLEIPEDKWEGYLQRLALELPGWSGLINWRQHHPEYHTENNATLNLADYLAIRLTLDRLWLNQACHENWKIEARLSSLQYYFRKNLSEFMVRKKLFQGELPEYLSHLATDLIMRTGSERYRQSEWQDLADLIWTWQFSPMTESSAVQHTAFNSGWRLFRLFQHLGLSADDIQSMQRKDFLQILTILDDFNVVERSNAWLYAYEYHYREDFFQALRANRNRGRWAKRDQRPQGQVIYCLDEREESIRRQLEEINPAIETLGAAGFFGVPISYKGLDAHHRIALCPVVVTPAHNVDEVPRQGAEKILQQHHKGHHFYHKLAYMMNQTLRRSLIISHAIIDALAPVVFAGMLGREFMPKYLLAFNSSMRRNIDKQVPTQLLFTAADNALPATPDNPRLGFTNVEQADRLAAFMRSTGLTYGFAPIVCLMGHGSTSQNNPHEAAHDCGACSGKHGGPNGRLFAAMANRPEIRQLLEERGIVIPSDTWFVGAEHDTCSDVITWYDLEDIPQNLRQSFEIVKNDLINARNASAHERCRRFVSANHPKTPEDGIQHVTLRSNDLSQVRPEYGHATNASAIIGRRSVSQGVFLDRRAFLISYDPTQDPEGKLLENILLTMGPVGAGINLEYYFSTIDNERFGCGTKIPHNITGLFGVMEGASSDLRTGLPKQMVEIHEPVRLQILVEANIEILGKIYERQESVRELVGGGWVLLSAIDPESGEISVFERGIGFVPWQAPIREIPIFDTSIDYYQGKNTPLSPVLIKQPDLAGV</sequence>
<evidence type="ECO:0000313" key="7">
    <source>
        <dbReference type="EMBL" id="SDX11696.1"/>
    </source>
</evidence>
<dbReference type="AlphaFoldDB" id="A0A1H2Z2U9"/>
<keyword evidence="1 6" id="KW-0813">Transport</keyword>
<feature type="binding site" evidence="6">
    <location>
        <position position="760"/>
    </location>
    <ligand>
        <name>Zn(2+)</name>
        <dbReference type="ChEBI" id="CHEBI:29105"/>
    </ligand>
</feature>
<keyword evidence="5 6" id="KW-0472">Membrane</keyword>
<feature type="binding site" evidence="6">
    <location>
        <position position="775"/>
    </location>
    <ligand>
        <name>Zn(2+)</name>
        <dbReference type="ChEBI" id="CHEBI:29105"/>
    </ligand>
</feature>
<evidence type="ECO:0000256" key="4">
    <source>
        <dbReference type="ARBA" id="ARBA00022833"/>
    </source>
</evidence>
<dbReference type="RefSeq" id="WP_083340320.1">
    <property type="nucleotide sequence ID" value="NZ_FNNH01000064.1"/>
</dbReference>
<dbReference type="GO" id="GO:0005886">
    <property type="term" value="C:plasma membrane"/>
    <property type="evidence" value="ECO:0007669"/>
    <property type="project" value="UniProtKB-SubCell"/>
</dbReference>
<dbReference type="PANTHER" id="PTHR38344:SF1">
    <property type="entry name" value="INORGANIC CARBON TRANSPORTER SUBUNIT DABA-RELATED"/>
    <property type="match status" value="1"/>
</dbReference>
<dbReference type="Pfam" id="PF10070">
    <property type="entry name" value="DabA"/>
    <property type="match status" value="1"/>
</dbReference>
<evidence type="ECO:0000256" key="2">
    <source>
        <dbReference type="ARBA" id="ARBA00022475"/>
    </source>
</evidence>
<protein>
    <recommendedName>
        <fullName evidence="6">Probable inorganic carbon transporter subunit DabA</fullName>
    </recommendedName>
</protein>
<keyword evidence="2 6" id="KW-1003">Cell membrane</keyword>
<keyword evidence="3 6" id="KW-0479">Metal-binding</keyword>
<name>A0A1H2Z2U9_9PROT</name>
<dbReference type="HAMAP" id="MF_01871">
    <property type="entry name" value="DabA"/>
    <property type="match status" value="1"/>
</dbReference>
<comment type="function">
    <text evidence="6">Part of an energy-coupled inorganic carbon pump.</text>
</comment>
<dbReference type="GO" id="GO:0008270">
    <property type="term" value="F:zinc ion binding"/>
    <property type="evidence" value="ECO:0007669"/>
    <property type="project" value="UniProtKB-UniRule"/>
</dbReference>
<comment type="cofactor">
    <cofactor evidence="6">
        <name>Zn(2+)</name>
        <dbReference type="ChEBI" id="CHEBI:29105"/>
    </cofactor>
</comment>
<gene>
    <name evidence="6" type="primary">dabA</name>
    <name evidence="7" type="ORF">SAMN05421882_10643</name>
</gene>
<evidence type="ECO:0000313" key="8">
    <source>
        <dbReference type="Proteomes" id="UP000183454"/>
    </source>
</evidence>
<comment type="similarity">
    <text evidence="6">Belongs to the inorganic carbon transporter (TC 9.A.2) DabA family.</text>
</comment>
<accession>A0A1H2Z2U9</accession>
<dbReference type="InterPro" id="IPR018752">
    <property type="entry name" value="DabA"/>
</dbReference>
<proteinExistence type="inferred from homology"/>
<reference evidence="7 8" key="1">
    <citation type="submission" date="2016-10" db="EMBL/GenBank/DDBJ databases">
        <authorList>
            <person name="de Groot N.N."/>
        </authorList>
    </citation>
    <scope>NUCLEOTIDE SEQUENCE [LARGE SCALE GENOMIC DNA]</scope>
    <source>
        <strain evidence="7 8">Nm110</strain>
    </source>
</reference>
<feature type="binding site" evidence="6">
    <location>
        <position position="569"/>
    </location>
    <ligand>
        <name>Zn(2+)</name>
        <dbReference type="ChEBI" id="CHEBI:29105"/>
    </ligand>
</feature>
<feature type="binding site" evidence="6">
    <location>
        <position position="571"/>
    </location>
    <ligand>
        <name>Zn(2+)</name>
        <dbReference type="ChEBI" id="CHEBI:29105"/>
    </ligand>
</feature>
<evidence type="ECO:0000256" key="3">
    <source>
        <dbReference type="ARBA" id="ARBA00022723"/>
    </source>
</evidence>
<comment type="subcellular location">
    <subcellularLocation>
        <location evidence="6">Cell membrane</location>
        <topology evidence="6">Peripheral membrane protein</topology>
    </subcellularLocation>
</comment>
<evidence type="ECO:0000256" key="5">
    <source>
        <dbReference type="ARBA" id="ARBA00023136"/>
    </source>
</evidence>
<organism evidence="7 8">
    <name type="scientific">Nitrosomonas communis</name>
    <dbReference type="NCBI Taxonomy" id="44574"/>
    <lineage>
        <taxon>Bacteria</taxon>
        <taxon>Pseudomonadati</taxon>
        <taxon>Pseudomonadota</taxon>
        <taxon>Betaproteobacteria</taxon>
        <taxon>Nitrosomonadales</taxon>
        <taxon>Nitrosomonadaceae</taxon>
        <taxon>Nitrosomonas</taxon>
    </lineage>
</organism>
<keyword evidence="4 6" id="KW-0862">Zinc</keyword>